<keyword evidence="3" id="KW-1185">Reference proteome</keyword>
<proteinExistence type="predicted"/>
<dbReference type="STRING" id="1514971.AUR64_07000"/>
<dbReference type="InterPro" id="IPR055968">
    <property type="entry name" value="DUF7546"/>
</dbReference>
<evidence type="ECO:0000313" key="2">
    <source>
        <dbReference type="EMBL" id="KTG10918.1"/>
    </source>
</evidence>
<sequence length="230" mass="24041">MSYWTASVVGPYRRLSAELRLLLALVAFEVLALVGYFALTDATVTNPRYVLYPFVWINVGAVAVLRTTPASATRHVRLVAATVAVLYFLALAALAGLVGLELGAHTHSHVHGFQFTMAAPGWGPRVGYAGSLVTVNFVPYRVLGYLALSYLVYATLVDAAAAVLSGVLGLASCIGCSFPIAGSLAAGAVGGTGVVALETLSIDISTLVFVGAVALLAVRPRLRRPTTHRS</sequence>
<dbReference type="EMBL" id="LOPU01000016">
    <property type="protein sequence ID" value="KTG10918.1"/>
    <property type="molecule type" value="Genomic_DNA"/>
</dbReference>
<protein>
    <submittedName>
        <fullName evidence="2">Uncharacterized protein</fullName>
    </submittedName>
</protein>
<feature type="transmembrane region" description="Helical" evidence="1">
    <location>
        <begin position="168"/>
        <end position="189"/>
    </location>
</feature>
<keyword evidence="1" id="KW-0472">Membrane</keyword>
<evidence type="ECO:0000313" key="3">
    <source>
        <dbReference type="Proteomes" id="UP000054387"/>
    </source>
</evidence>
<evidence type="ECO:0000256" key="1">
    <source>
        <dbReference type="SAM" id="Phobius"/>
    </source>
</evidence>
<reference evidence="2 3" key="1">
    <citation type="submission" date="2015-12" db="EMBL/GenBank/DDBJ databases">
        <title>Haloprofundus marisrubri gen. nov., sp. nov., an extremely halophilic archaeon isolated from the Discovery deep brine-seawater interface in the Red Sea.</title>
        <authorList>
            <person name="Zhang G."/>
            <person name="Stingl U."/>
            <person name="Rashid M."/>
        </authorList>
    </citation>
    <scope>NUCLEOTIDE SEQUENCE [LARGE SCALE GENOMIC DNA]</scope>
    <source>
        <strain evidence="2 3">SB9</strain>
    </source>
</reference>
<accession>A0A0W1RC32</accession>
<feature type="transmembrane region" description="Helical" evidence="1">
    <location>
        <begin position="50"/>
        <end position="66"/>
    </location>
</feature>
<comment type="caution">
    <text evidence="2">The sequence shown here is derived from an EMBL/GenBank/DDBJ whole genome shotgun (WGS) entry which is preliminary data.</text>
</comment>
<gene>
    <name evidence="2" type="ORF">AUR64_07000</name>
</gene>
<name>A0A0W1RC32_9EURY</name>
<dbReference type="Pfam" id="PF24412">
    <property type="entry name" value="DUF7546"/>
    <property type="match status" value="1"/>
</dbReference>
<dbReference type="AlphaFoldDB" id="A0A0W1RC32"/>
<feature type="transmembrane region" description="Helical" evidence="1">
    <location>
        <begin position="21"/>
        <end position="38"/>
    </location>
</feature>
<dbReference type="Proteomes" id="UP000054387">
    <property type="component" value="Unassembled WGS sequence"/>
</dbReference>
<dbReference type="RefSeq" id="WP_058580716.1">
    <property type="nucleotide sequence ID" value="NZ_LOPU01000016.1"/>
</dbReference>
<dbReference type="OrthoDB" id="308076at2157"/>
<feature type="transmembrane region" description="Helical" evidence="1">
    <location>
        <begin position="195"/>
        <end position="218"/>
    </location>
</feature>
<keyword evidence="1" id="KW-0812">Transmembrane</keyword>
<feature type="transmembrane region" description="Helical" evidence="1">
    <location>
        <begin position="78"/>
        <end position="100"/>
    </location>
</feature>
<organism evidence="2 3">
    <name type="scientific">Haloprofundus marisrubri</name>
    <dbReference type="NCBI Taxonomy" id="1514971"/>
    <lineage>
        <taxon>Archaea</taxon>
        <taxon>Methanobacteriati</taxon>
        <taxon>Methanobacteriota</taxon>
        <taxon>Stenosarchaea group</taxon>
        <taxon>Halobacteria</taxon>
        <taxon>Halobacteriales</taxon>
        <taxon>Haloferacaceae</taxon>
        <taxon>Haloprofundus</taxon>
    </lineage>
</organism>
<keyword evidence="1" id="KW-1133">Transmembrane helix</keyword>